<keyword evidence="2" id="KW-0472">Membrane</keyword>
<reference evidence="3 4" key="1">
    <citation type="submission" date="2019-07" db="EMBL/GenBank/DDBJ databases">
        <title>Annotation for the trematode Paragonimus westermani.</title>
        <authorList>
            <person name="Choi Y.-J."/>
        </authorList>
    </citation>
    <scope>NUCLEOTIDE SEQUENCE [LARGE SCALE GENOMIC DNA]</scope>
    <source>
        <strain evidence="3">180907_Pwestermani</strain>
    </source>
</reference>
<feature type="region of interest" description="Disordered" evidence="1">
    <location>
        <begin position="257"/>
        <end position="282"/>
    </location>
</feature>
<dbReference type="PANTHER" id="PTHR21579:SF20">
    <property type="entry name" value="PROTEIN TINCAR"/>
    <property type="match status" value="1"/>
</dbReference>
<feature type="transmembrane region" description="Helical" evidence="2">
    <location>
        <begin position="16"/>
        <end position="38"/>
    </location>
</feature>
<feature type="region of interest" description="Disordered" evidence="1">
    <location>
        <begin position="877"/>
        <end position="918"/>
    </location>
</feature>
<dbReference type="Proteomes" id="UP000699462">
    <property type="component" value="Unassembled WGS sequence"/>
</dbReference>
<accession>A0A8T0D225</accession>
<feature type="transmembrane region" description="Helical" evidence="2">
    <location>
        <begin position="398"/>
        <end position="425"/>
    </location>
</feature>
<comment type="caution">
    <text evidence="3">The sequence shown here is derived from an EMBL/GenBank/DDBJ whole genome shotgun (WGS) entry which is preliminary data.</text>
</comment>
<organism evidence="3 4">
    <name type="scientific">Paragonimus westermani</name>
    <dbReference type="NCBI Taxonomy" id="34504"/>
    <lineage>
        <taxon>Eukaryota</taxon>
        <taxon>Metazoa</taxon>
        <taxon>Spiralia</taxon>
        <taxon>Lophotrochozoa</taxon>
        <taxon>Platyhelminthes</taxon>
        <taxon>Trematoda</taxon>
        <taxon>Digenea</taxon>
        <taxon>Plagiorchiida</taxon>
        <taxon>Troglotremata</taxon>
        <taxon>Troglotrematidae</taxon>
        <taxon>Paragonimus</taxon>
    </lineage>
</organism>
<feature type="transmembrane region" description="Helical" evidence="2">
    <location>
        <begin position="201"/>
        <end position="222"/>
    </location>
</feature>
<name>A0A8T0D225_9TREM</name>
<evidence type="ECO:0000313" key="4">
    <source>
        <dbReference type="Proteomes" id="UP000699462"/>
    </source>
</evidence>
<keyword evidence="2" id="KW-0812">Transmembrane</keyword>
<feature type="compositionally biased region" description="Polar residues" evidence="1">
    <location>
        <begin position="987"/>
        <end position="1004"/>
    </location>
</feature>
<keyword evidence="4" id="KW-1185">Reference proteome</keyword>
<keyword evidence="2" id="KW-1133">Transmembrane helix</keyword>
<feature type="transmembrane region" description="Helical" evidence="2">
    <location>
        <begin position="569"/>
        <end position="592"/>
    </location>
</feature>
<evidence type="ECO:0000256" key="2">
    <source>
        <dbReference type="SAM" id="Phobius"/>
    </source>
</evidence>
<feature type="region of interest" description="Disordered" evidence="1">
    <location>
        <begin position="987"/>
        <end position="1006"/>
    </location>
</feature>
<evidence type="ECO:0000313" key="3">
    <source>
        <dbReference type="EMBL" id="KAF8561939.1"/>
    </source>
</evidence>
<feature type="compositionally biased region" description="Polar residues" evidence="1">
    <location>
        <begin position="901"/>
        <end position="918"/>
    </location>
</feature>
<feature type="transmembrane region" description="Helical" evidence="2">
    <location>
        <begin position="58"/>
        <end position="78"/>
    </location>
</feature>
<protein>
    <submittedName>
        <fullName evidence="3">Uncharacterized protein</fullName>
    </submittedName>
</protein>
<dbReference type="AlphaFoldDB" id="A0A8T0D225"/>
<dbReference type="EMBL" id="JTDF01021360">
    <property type="protein sequence ID" value="KAF8561939.1"/>
    <property type="molecule type" value="Genomic_DNA"/>
</dbReference>
<sequence length="1170" mass="125844">MSTYGKGTNCDKLWRAWHGILICALHIFLIYVGIVRYLSFKYEAFDPKFGGDWDQSGLNFTLAMLISAIALFSLFLFVNLTRTVNYANEGVQIGRDTNNLNLLSSTQSWRPSIPMMTIKGNGFQRPVPQMSNGESEDDRMSTLGGEDALPGPNFDTWSGRSLPNQDHPYTAVGTVRYPQSSTQTSMRTSLHLLCNRLQRHMLPYSSVLHLMAAFCFILPISIMQAQQISHRALPSGWIWHSDLDIFFGPHSGDSNLRNNEPLTTADNTASNKASSPASDELTNPSTWDNLRAVSPEFFNLALVLMLLSFRYPSVFWYTNRAFSFIFSVLLFLTGIHALIDYCAASVLVKLGLNSQSLPGWAHLRLVCISAQHTQNKGSDSSVQPYVDSKLTTKTKANLNVLSCIAPLVLSTTGTLLFLFLFLTVFEYGYRQFTENLSTYRHYLIGSPGHANGFPGSNGEVDPYGQIADSNDARTNGPHPNGPGIVYTQSDSIHSGPNGSGKLLNPCHGVGFLRKRRYTLGAELLHPACRCCLYIYAPHVVGLIGSLCVLTFKLPLIWDYLQVYRLTKHALMLAASLSGIVALCAWFIVWFAFSLKPAWKFLVNLPLQTISGPAVLPPPTMLMQSHPNGMIGGPMMGSLLRPSSLGIHGDGNNRLGAVMLSSQAGTLHPHLAPLLSTPLSANCYGPDEGSITQVGVQPSPIYACFHDPTGVGYAGTSVNALPRFIRLGNGGEVGVTAANVNGLPATLIVSGPRNAEYDGEDAEVSSGRQSGSNYVCLQSALGSNGTGQAPIHGGMLASSATGGLVTRLLPPTTSESISPSPSQLRSLESHVPISFATQIPLVNGQCRSNLDVGTVLSSPSEEDEGSTHTVQYLTHKLRSSGMQPSSACPNSSTGPYSMLNIGKSSSTPRSPFTGDTQSTDVAQTANTFSREGSVRLSSASMSFGTTDNARQNLTNFRSTLNPTNTSVSGVLTPRVTFREKVDMISRVSPSASAVGSPNHSSNDSGIDNVKIDSRIQTNTLPFSPPSDGSGTYDNTFPATFCSSLVIRNPSQSNGEVNLTEGSGTLQRSAGNVPTTVSHLMNGSVYNDRHSKFSNPLNTNNVSLSPADPSNESTGLCTSVSINPSVHAIRTNEMIGDANNSFQSSNAEPFPLLFSSGLIAEQTQEPRLCSQV</sequence>
<dbReference type="OrthoDB" id="10033661at2759"/>
<feature type="transmembrane region" description="Helical" evidence="2">
    <location>
        <begin position="324"/>
        <end position="348"/>
    </location>
</feature>
<dbReference type="PANTHER" id="PTHR21579">
    <property type="entry name" value="PROTEIN TINCAR"/>
    <property type="match status" value="1"/>
</dbReference>
<feature type="transmembrane region" description="Helical" evidence="2">
    <location>
        <begin position="532"/>
        <end position="557"/>
    </location>
</feature>
<proteinExistence type="predicted"/>
<evidence type="ECO:0000256" key="1">
    <source>
        <dbReference type="SAM" id="MobiDB-lite"/>
    </source>
</evidence>
<dbReference type="InterPro" id="IPR053291">
    <property type="entry name" value="Ommatidial_diff-associated"/>
</dbReference>
<feature type="compositionally biased region" description="Polar residues" evidence="1">
    <location>
        <begin position="879"/>
        <end position="894"/>
    </location>
</feature>
<gene>
    <name evidence="3" type="ORF">P879_01334</name>
</gene>